<name>A0AA95JBB8_9BACL</name>
<dbReference type="AlphaFoldDB" id="A0AA95JBB8"/>
<dbReference type="SUPFAM" id="SSF55729">
    <property type="entry name" value="Acyl-CoA N-acyltransferases (Nat)"/>
    <property type="match status" value="1"/>
</dbReference>
<dbReference type="GO" id="GO:0016747">
    <property type="term" value="F:acyltransferase activity, transferring groups other than amino-acyl groups"/>
    <property type="evidence" value="ECO:0007669"/>
    <property type="project" value="InterPro"/>
</dbReference>
<dbReference type="CDD" id="cd04301">
    <property type="entry name" value="NAT_SF"/>
    <property type="match status" value="1"/>
</dbReference>
<evidence type="ECO:0000259" key="1">
    <source>
        <dbReference type="PROSITE" id="PS51186"/>
    </source>
</evidence>
<sequence length="144" mass="16465">MLRQATLSDSRTIWEWRNDETTRQMSFDANLVPWETHELWFERSLQNPNRKLYIFQNESTSVGLIRLDIDNDQAEVSINLSPNLRGKGYGTRAIVEMLSVAKDLGIKEIIAKIKPENIASIQSFSSAGFTKLSGDELITLRYSI</sequence>
<dbReference type="PANTHER" id="PTHR43415:SF3">
    <property type="entry name" value="GNAT-FAMILY ACETYLTRANSFERASE"/>
    <property type="match status" value="1"/>
</dbReference>
<dbReference type="Gene3D" id="3.40.630.30">
    <property type="match status" value="1"/>
</dbReference>
<evidence type="ECO:0000313" key="3">
    <source>
        <dbReference type="Proteomes" id="UP001178662"/>
    </source>
</evidence>
<dbReference type="InterPro" id="IPR016181">
    <property type="entry name" value="Acyl_CoA_acyltransferase"/>
</dbReference>
<dbReference type="PROSITE" id="PS51186">
    <property type="entry name" value="GNAT"/>
    <property type="match status" value="1"/>
</dbReference>
<gene>
    <name evidence="2" type="ORF">P0Y55_15165</name>
</gene>
<keyword evidence="3" id="KW-1185">Reference proteome</keyword>
<proteinExistence type="predicted"/>
<protein>
    <submittedName>
        <fullName evidence="2">GNAT family N-acetyltransferase</fullName>
    </submittedName>
</protein>
<dbReference type="InterPro" id="IPR000182">
    <property type="entry name" value="GNAT_dom"/>
</dbReference>
<reference evidence="2" key="1">
    <citation type="submission" date="2023-03" db="EMBL/GenBank/DDBJ databases">
        <title>Andean soil-derived lignocellulolytic bacterial consortium as a source of novel taxa and putative plastic-active enzymes.</title>
        <authorList>
            <person name="Diaz-Garcia L."/>
            <person name="Chuvochina M."/>
            <person name="Feuerriegel G."/>
            <person name="Bunk B."/>
            <person name="Sproer C."/>
            <person name="Streit W.R."/>
            <person name="Rodriguez L.M."/>
            <person name="Overmann J."/>
            <person name="Jimenez D.J."/>
        </authorList>
    </citation>
    <scope>NUCLEOTIDE SEQUENCE</scope>
    <source>
        <strain evidence="2">MAG 2441</strain>
    </source>
</reference>
<feature type="domain" description="N-acetyltransferase" evidence="1">
    <location>
        <begin position="1"/>
        <end position="144"/>
    </location>
</feature>
<evidence type="ECO:0000313" key="2">
    <source>
        <dbReference type="EMBL" id="WEK53886.1"/>
    </source>
</evidence>
<accession>A0AA95JBB8</accession>
<dbReference type="PANTHER" id="PTHR43415">
    <property type="entry name" value="SPERMIDINE N(1)-ACETYLTRANSFERASE"/>
    <property type="match status" value="1"/>
</dbReference>
<dbReference type="Proteomes" id="UP001178662">
    <property type="component" value="Chromosome"/>
</dbReference>
<organism evidence="2 3">
    <name type="scientific">Candidatus Cohnella colombiensis</name>
    <dbReference type="NCBI Taxonomy" id="3121368"/>
    <lineage>
        <taxon>Bacteria</taxon>
        <taxon>Bacillati</taxon>
        <taxon>Bacillota</taxon>
        <taxon>Bacilli</taxon>
        <taxon>Bacillales</taxon>
        <taxon>Paenibacillaceae</taxon>
        <taxon>Cohnella</taxon>
    </lineage>
</organism>
<dbReference type="EMBL" id="CP119317">
    <property type="protein sequence ID" value="WEK53886.1"/>
    <property type="molecule type" value="Genomic_DNA"/>
</dbReference>
<dbReference type="Pfam" id="PF13302">
    <property type="entry name" value="Acetyltransf_3"/>
    <property type="match status" value="1"/>
</dbReference>